<reference evidence="1 2" key="1">
    <citation type="submission" date="2019-07" db="EMBL/GenBank/DDBJ databases">
        <title>Draft genome of C. aurimucosum strain 2274.</title>
        <authorList>
            <person name="Pacheco L.G.C."/>
            <person name="Aguiar E.R.G.R."/>
            <person name="Santos C.S."/>
            <person name="Rocha D.J.P.G."/>
            <person name="Sant'Anna L.O."/>
            <person name="Mattos-Guaraldi A.L."/>
            <person name="Santos L.S."/>
        </authorList>
    </citation>
    <scope>NUCLEOTIDE SEQUENCE [LARGE SCALE GENOMIC DNA]</scope>
    <source>
        <strain evidence="1 2">2274</strain>
    </source>
</reference>
<accession>A0A553FRJ3</accession>
<name>A0A553FRJ3_9CORY</name>
<organism evidence="1 2">
    <name type="scientific">Corynebacterium hiratae</name>
    <dbReference type="NCBI Taxonomy" id="3139423"/>
    <lineage>
        <taxon>Bacteria</taxon>
        <taxon>Bacillati</taxon>
        <taxon>Actinomycetota</taxon>
        <taxon>Actinomycetes</taxon>
        <taxon>Mycobacteriales</taxon>
        <taxon>Corynebacteriaceae</taxon>
        <taxon>Corynebacterium</taxon>
    </lineage>
</organism>
<evidence type="ECO:0000313" key="2">
    <source>
        <dbReference type="Proteomes" id="UP000320443"/>
    </source>
</evidence>
<protein>
    <submittedName>
        <fullName evidence="1">Cupin</fullName>
    </submittedName>
</protein>
<keyword evidence="2" id="KW-1185">Reference proteome</keyword>
<dbReference type="Proteomes" id="UP000320443">
    <property type="component" value="Unassembled WGS sequence"/>
</dbReference>
<proteinExistence type="predicted"/>
<gene>
    <name evidence="1" type="ORF">FNY97_10190</name>
</gene>
<dbReference type="RefSeq" id="WP_046647394.1">
    <property type="nucleotide sequence ID" value="NZ_VKDK01000019.1"/>
</dbReference>
<dbReference type="InterPro" id="IPR011051">
    <property type="entry name" value="RmlC_Cupin_sf"/>
</dbReference>
<evidence type="ECO:0000313" key="1">
    <source>
        <dbReference type="EMBL" id="TRX59853.1"/>
    </source>
</evidence>
<sequence length="94" mass="9891">MAETPSVSVNLKALAEELLNKAAGTESGRATHVFRAVPGGSLLQVLLVLKDGKELSKHENPGEALLHVLSGKVRLTADDDSLELSADEHAVVPQ</sequence>
<dbReference type="EMBL" id="VKDK01000019">
    <property type="protein sequence ID" value="TRX59853.1"/>
    <property type="molecule type" value="Genomic_DNA"/>
</dbReference>
<comment type="caution">
    <text evidence="1">The sequence shown here is derived from an EMBL/GenBank/DDBJ whole genome shotgun (WGS) entry which is preliminary data.</text>
</comment>
<dbReference type="Gene3D" id="2.60.120.10">
    <property type="entry name" value="Jelly Rolls"/>
    <property type="match status" value="1"/>
</dbReference>
<dbReference type="InterPro" id="IPR014710">
    <property type="entry name" value="RmlC-like_jellyroll"/>
</dbReference>
<dbReference type="SUPFAM" id="SSF51182">
    <property type="entry name" value="RmlC-like cupins"/>
    <property type="match status" value="1"/>
</dbReference>
<dbReference type="AlphaFoldDB" id="A0A553FRJ3"/>